<dbReference type="Proteomes" id="UP000765509">
    <property type="component" value="Unassembled WGS sequence"/>
</dbReference>
<evidence type="ECO:0000313" key="3">
    <source>
        <dbReference type="Proteomes" id="UP000765509"/>
    </source>
</evidence>
<dbReference type="Pfam" id="PF17919">
    <property type="entry name" value="RT_RNaseH_2"/>
    <property type="match status" value="1"/>
</dbReference>
<dbReference type="OrthoDB" id="5593162at2759"/>
<proteinExistence type="predicted"/>
<evidence type="ECO:0000313" key="2">
    <source>
        <dbReference type="EMBL" id="MBW0525660.1"/>
    </source>
</evidence>
<keyword evidence="3" id="KW-1185">Reference proteome</keyword>
<dbReference type="SUPFAM" id="SSF56672">
    <property type="entry name" value="DNA/RNA polymerases"/>
    <property type="match status" value="1"/>
</dbReference>
<sequence length="199" mass="22961">MTEEKVKAYVELKIAVKNAPSLPIPDWKLILKLYIDVCGEGLGPALHQTQIINVKSVEGPICFISIQIKPKEARYGASQMKLLFLVWVLEKLHYYLDGTVSDVITDCNFKTPNRHILRWRIAIQQYRGNINIAYKFVNIHKNADILSRWALANTSENPAWVPQEHHINYICVTDNCTEFFNQVKESKKLDKIVISYAKF</sequence>
<dbReference type="EMBL" id="AVOT02031982">
    <property type="protein sequence ID" value="MBW0525660.1"/>
    <property type="molecule type" value="Genomic_DNA"/>
</dbReference>
<dbReference type="AlphaFoldDB" id="A0A9Q3EM50"/>
<gene>
    <name evidence="2" type="ORF">O181_065375</name>
</gene>
<name>A0A9Q3EM50_9BASI</name>
<accession>A0A9Q3EM50</accession>
<dbReference type="InterPro" id="IPR041577">
    <property type="entry name" value="RT_RNaseH_2"/>
</dbReference>
<organism evidence="2 3">
    <name type="scientific">Austropuccinia psidii MF-1</name>
    <dbReference type="NCBI Taxonomy" id="1389203"/>
    <lineage>
        <taxon>Eukaryota</taxon>
        <taxon>Fungi</taxon>
        <taxon>Dikarya</taxon>
        <taxon>Basidiomycota</taxon>
        <taxon>Pucciniomycotina</taxon>
        <taxon>Pucciniomycetes</taxon>
        <taxon>Pucciniales</taxon>
        <taxon>Sphaerophragmiaceae</taxon>
        <taxon>Austropuccinia</taxon>
    </lineage>
</organism>
<feature type="domain" description="Reverse transcriptase/retrotransposon-derived protein RNase H-like" evidence="1">
    <location>
        <begin position="1"/>
        <end position="99"/>
    </location>
</feature>
<reference evidence="2" key="1">
    <citation type="submission" date="2021-03" db="EMBL/GenBank/DDBJ databases">
        <title>Draft genome sequence of rust myrtle Austropuccinia psidii MF-1, a brazilian biotype.</title>
        <authorList>
            <person name="Quecine M.C."/>
            <person name="Pachon D.M.R."/>
            <person name="Bonatelli M.L."/>
            <person name="Correr F.H."/>
            <person name="Franceschini L.M."/>
            <person name="Leite T.F."/>
            <person name="Margarido G.R.A."/>
            <person name="Almeida C.A."/>
            <person name="Ferrarezi J.A."/>
            <person name="Labate C.A."/>
        </authorList>
    </citation>
    <scope>NUCLEOTIDE SEQUENCE</scope>
    <source>
        <strain evidence="2">MF-1</strain>
    </source>
</reference>
<dbReference type="PANTHER" id="PTHR34072">
    <property type="entry name" value="ENZYMATIC POLYPROTEIN-RELATED"/>
    <property type="match status" value="1"/>
</dbReference>
<dbReference type="InterPro" id="IPR043502">
    <property type="entry name" value="DNA/RNA_pol_sf"/>
</dbReference>
<comment type="caution">
    <text evidence="2">The sequence shown here is derived from an EMBL/GenBank/DDBJ whole genome shotgun (WGS) entry which is preliminary data.</text>
</comment>
<dbReference type="PANTHER" id="PTHR34072:SF52">
    <property type="entry name" value="RIBONUCLEASE H"/>
    <property type="match status" value="1"/>
</dbReference>
<protein>
    <recommendedName>
        <fullName evidence="1">Reverse transcriptase/retrotransposon-derived protein RNase H-like domain-containing protein</fullName>
    </recommendedName>
</protein>
<evidence type="ECO:0000259" key="1">
    <source>
        <dbReference type="Pfam" id="PF17919"/>
    </source>
</evidence>